<proteinExistence type="predicted"/>
<evidence type="ECO:0000313" key="2">
    <source>
        <dbReference type="EMBL" id="QSI77242.1"/>
    </source>
</evidence>
<dbReference type="InterPro" id="IPR011690">
    <property type="entry name" value="P_starv_induced_PsiF"/>
</dbReference>
<evidence type="ECO:0000313" key="3">
    <source>
        <dbReference type="Proteomes" id="UP000663570"/>
    </source>
</evidence>
<accession>A0ABX7M665</accession>
<name>A0ABX7M665_9RHOO</name>
<evidence type="ECO:0000256" key="1">
    <source>
        <dbReference type="SAM" id="SignalP"/>
    </source>
</evidence>
<gene>
    <name evidence="2" type="ORF">JY500_00905</name>
</gene>
<dbReference type="Proteomes" id="UP000663570">
    <property type="component" value="Chromosome"/>
</dbReference>
<dbReference type="Pfam" id="PF07769">
    <property type="entry name" value="PsiF_repeat"/>
    <property type="match status" value="1"/>
</dbReference>
<keyword evidence="1" id="KW-0732">Signal</keyword>
<protein>
    <recommendedName>
        <fullName evidence="4">PsiF repeat-containing protein</fullName>
    </recommendedName>
</protein>
<evidence type="ECO:0008006" key="4">
    <source>
        <dbReference type="Google" id="ProtNLM"/>
    </source>
</evidence>
<reference evidence="2 3" key="1">
    <citation type="submission" date="2021-02" db="EMBL/GenBank/DDBJ databases">
        <title>Niveibacterium changnyeongensis HC41.</title>
        <authorList>
            <person name="Kang M."/>
        </authorList>
    </citation>
    <scope>NUCLEOTIDE SEQUENCE [LARGE SCALE GENOMIC DNA]</scope>
    <source>
        <strain evidence="2 3">HC41</strain>
    </source>
</reference>
<feature type="signal peptide" evidence="1">
    <location>
        <begin position="1"/>
        <end position="21"/>
    </location>
</feature>
<dbReference type="EMBL" id="CP071060">
    <property type="protein sequence ID" value="QSI77242.1"/>
    <property type="molecule type" value="Genomic_DNA"/>
</dbReference>
<keyword evidence="3" id="KW-1185">Reference proteome</keyword>
<dbReference type="RefSeq" id="WP_172201750.1">
    <property type="nucleotide sequence ID" value="NZ_CP071060.1"/>
</dbReference>
<organism evidence="2 3">
    <name type="scientific">Niveibacterium microcysteis</name>
    <dbReference type="NCBI Taxonomy" id="2811415"/>
    <lineage>
        <taxon>Bacteria</taxon>
        <taxon>Pseudomonadati</taxon>
        <taxon>Pseudomonadota</taxon>
        <taxon>Betaproteobacteria</taxon>
        <taxon>Rhodocyclales</taxon>
        <taxon>Rhodocyclaceae</taxon>
        <taxon>Niveibacterium</taxon>
    </lineage>
</organism>
<feature type="chain" id="PRO_5045659119" description="PsiF repeat-containing protein" evidence="1">
    <location>
        <begin position="22"/>
        <end position="144"/>
    </location>
</feature>
<sequence>MRSQLAILALLLGSTALPAAADEVPTETLNACQTAANAKKLKGEAFNKAVGDCIAKARPANPAVTPAAVPQEKKQKCGAAANAKKLKGAEREAFMKQCFESGVTTGDSSAAVPAELKAACDAEANQRKLKGADRSSFVAECEKR</sequence>